<dbReference type="SUPFAM" id="SSF110111">
    <property type="entry name" value="Ctag/Cox11"/>
    <property type="match status" value="1"/>
</dbReference>
<feature type="transmembrane region" description="Helical" evidence="10">
    <location>
        <begin position="12"/>
        <end position="33"/>
    </location>
</feature>
<dbReference type="PANTHER" id="PTHR21320">
    <property type="entry name" value="CYTOCHROME C OXIDASE ASSEMBLY PROTEIN COX11-RELATED"/>
    <property type="match status" value="1"/>
</dbReference>
<evidence type="ECO:0000256" key="8">
    <source>
        <dbReference type="ARBA" id="ARBA00023008"/>
    </source>
</evidence>
<evidence type="ECO:0000256" key="1">
    <source>
        <dbReference type="ARBA" id="ARBA00004007"/>
    </source>
</evidence>
<dbReference type="PIRSF" id="PIRSF005413">
    <property type="entry name" value="COX11"/>
    <property type="match status" value="1"/>
</dbReference>
<evidence type="ECO:0000256" key="2">
    <source>
        <dbReference type="ARBA" id="ARBA00004382"/>
    </source>
</evidence>
<sequence>MKVAQRAIKTTVIKLSLIVVGMFGFGFAMVPLYDVFCEVTGLNGKTNSEAYQYQSTSAVVDKSRKITVQFITNLGEGAQWEFKPVVSQIKVHPGQLKSVEFFAKNPTNTTRSSQAVPSISPSEGTIFLQKTECFCFEQQTLQAGEEVVMPMRFVIDQEIPKHIKKLTLSYTLFDVTESSTEKVATNMDS</sequence>
<comment type="subcellular location">
    <subcellularLocation>
        <location evidence="2">Cell inner membrane</location>
        <topology evidence="2">Single-pass type II membrane protein</topology>
        <orientation evidence="2">Periplasmic side</orientation>
    </subcellularLocation>
</comment>
<organism evidence="11 12">
    <name type="scientific">Spartinivicinus poritis</name>
    <dbReference type="NCBI Taxonomy" id="2994640"/>
    <lineage>
        <taxon>Bacteria</taxon>
        <taxon>Pseudomonadati</taxon>
        <taxon>Pseudomonadota</taxon>
        <taxon>Gammaproteobacteria</taxon>
        <taxon>Oceanospirillales</taxon>
        <taxon>Zooshikellaceae</taxon>
        <taxon>Spartinivicinus</taxon>
    </lineage>
</organism>
<reference evidence="11 12" key="1">
    <citation type="submission" date="2022-11" db="EMBL/GenBank/DDBJ databases">
        <title>Spartinivicinus poritis sp. nov., isolated from scleractinian coral Porites lutea.</title>
        <authorList>
            <person name="Zhang G."/>
            <person name="Cai L."/>
            <person name="Wei Q."/>
        </authorList>
    </citation>
    <scope>NUCLEOTIDE SEQUENCE [LARGE SCALE GENOMIC DNA]</scope>
    <source>
        <strain evidence="11 12">A2-2</strain>
    </source>
</reference>
<keyword evidence="12" id="KW-1185">Reference proteome</keyword>
<keyword evidence="9 10" id="KW-0472">Membrane</keyword>
<protein>
    <recommendedName>
        <fullName evidence="4">Cytochrome c oxidase assembly protein CtaG</fullName>
    </recommendedName>
</protein>
<evidence type="ECO:0000256" key="6">
    <source>
        <dbReference type="ARBA" id="ARBA00022968"/>
    </source>
</evidence>
<keyword evidence="5 10" id="KW-0812">Transmembrane</keyword>
<evidence type="ECO:0000313" key="11">
    <source>
        <dbReference type="EMBL" id="MDE1464209.1"/>
    </source>
</evidence>
<accession>A0ABT5UCV7</accession>
<evidence type="ECO:0000313" key="12">
    <source>
        <dbReference type="Proteomes" id="UP001528823"/>
    </source>
</evidence>
<comment type="function">
    <text evidence="1">Exerts its effect at some terminal stage of cytochrome c oxidase synthesis, probably by being involved in the insertion of the copper B into subunit I.</text>
</comment>
<keyword evidence="7 10" id="KW-1133">Transmembrane helix</keyword>
<evidence type="ECO:0000256" key="5">
    <source>
        <dbReference type="ARBA" id="ARBA00022692"/>
    </source>
</evidence>
<dbReference type="EMBL" id="JAPMOU010000030">
    <property type="protein sequence ID" value="MDE1464209.1"/>
    <property type="molecule type" value="Genomic_DNA"/>
</dbReference>
<evidence type="ECO:0000256" key="7">
    <source>
        <dbReference type="ARBA" id="ARBA00022989"/>
    </source>
</evidence>
<name>A0ABT5UCV7_9GAMM</name>
<comment type="caution">
    <text evidence="11">The sequence shown here is derived from an EMBL/GenBank/DDBJ whole genome shotgun (WGS) entry which is preliminary data.</text>
</comment>
<dbReference type="RefSeq" id="WP_274690539.1">
    <property type="nucleotide sequence ID" value="NZ_JAPMOU010000030.1"/>
</dbReference>
<dbReference type="PANTHER" id="PTHR21320:SF3">
    <property type="entry name" value="CYTOCHROME C OXIDASE ASSEMBLY PROTEIN COX11, MITOCHONDRIAL-RELATED"/>
    <property type="match status" value="1"/>
</dbReference>
<evidence type="ECO:0000256" key="4">
    <source>
        <dbReference type="ARBA" id="ARBA00015384"/>
    </source>
</evidence>
<dbReference type="Gene3D" id="2.60.370.10">
    <property type="entry name" value="Ctag/Cox11"/>
    <property type="match status" value="1"/>
</dbReference>
<dbReference type="Pfam" id="PF04442">
    <property type="entry name" value="CtaG_Cox11"/>
    <property type="match status" value="1"/>
</dbReference>
<proteinExistence type="inferred from homology"/>
<evidence type="ECO:0000256" key="9">
    <source>
        <dbReference type="ARBA" id="ARBA00023136"/>
    </source>
</evidence>
<comment type="similarity">
    <text evidence="3">Belongs to the COX11/CtaG family.</text>
</comment>
<evidence type="ECO:0000256" key="3">
    <source>
        <dbReference type="ARBA" id="ARBA00009620"/>
    </source>
</evidence>
<keyword evidence="6" id="KW-0735">Signal-anchor</keyword>
<dbReference type="Proteomes" id="UP001528823">
    <property type="component" value="Unassembled WGS sequence"/>
</dbReference>
<dbReference type="InterPro" id="IPR023471">
    <property type="entry name" value="CtaG/Cox11_dom_sf"/>
</dbReference>
<evidence type="ECO:0000256" key="10">
    <source>
        <dbReference type="SAM" id="Phobius"/>
    </source>
</evidence>
<gene>
    <name evidence="11" type="ORF">ORQ98_19815</name>
</gene>
<dbReference type="NCBIfam" id="NF003465">
    <property type="entry name" value="PRK05089.1"/>
    <property type="match status" value="1"/>
</dbReference>
<dbReference type="InterPro" id="IPR007533">
    <property type="entry name" value="Cyt_c_oxidase_assmbl_CtaG"/>
</dbReference>
<keyword evidence="8" id="KW-0186">Copper</keyword>